<dbReference type="Proteomes" id="UP000339249">
    <property type="component" value="Unassembled WGS sequence"/>
</dbReference>
<proteinExistence type="predicted"/>
<accession>A0A4U9CVB1</accession>
<dbReference type="EMBL" id="CABDVU010000001">
    <property type="protein sequence ID" value="VTN08512.1"/>
    <property type="molecule type" value="Genomic_DNA"/>
</dbReference>
<sequence length="205" mass="23336">MRSGCRKGSCCGFQSTWWPDRYVGVIFRPVVQASALSRRRSSGEFARWYVGAGVRRAEADAHAQIVGRRDTEAVAVGVLTERSPPLPVPCCSFDTWFRSRPDTAARSSGRSPDREVAIAIGCHAVSAVVIKLSAFDQCRRRTPAACRSSLQCRTVRRSCGHSRTNRSRRISDRRMPDGSRRYWYRIRYYWPERYIPTGRSRSADR</sequence>
<reference evidence="1 2" key="1">
    <citation type="submission" date="2019-04" db="EMBL/GenBank/DDBJ databases">
        <authorList>
            <consortium name="Pathogen Informatics"/>
        </authorList>
    </citation>
    <scope>NUCLEOTIDE SEQUENCE [LARGE SCALE GENOMIC DNA]</scope>
    <source>
        <strain evidence="1 2">NCTC9185</strain>
    </source>
</reference>
<protein>
    <submittedName>
        <fullName evidence="1">Uncharacterized protein</fullName>
    </submittedName>
</protein>
<evidence type="ECO:0000313" key="1">
    <source>
        <dbReference type="EMBL" id="VTN08512.1"/>
    </source>
</evidence>
<dbReference type="AlphaFoldDB" id="A0A4U9CVB1"/>
<evidence type="ECO:0000313" key="2">
    <source>
        <dbReference type="Proteomes" id="UP000339249"/>
    </source>
</evidence>
<name>A0A4U9CVB1_RAOTE</name>
<organism evidence="1 2">
    <name type="scientific">Raoultella terrigena</name>
    <name type="common">Klebsiella terrigena</name>
    <dbReference type="NCBI Taxonomy" id="577"/>
    <lineage>
        <taxon>Bacteria</taxon>
        <taxon>Pseudomonadati</taxon>
        <taxon>Pseudomonadota</taxon>
        <taxon>Gammaproteobacteria</taxon>
        <taxon>Enterobacterales</taxon>
        <taxon>Enterobacteriaceae</taxon>
        <taxon>Klebsiella/Raoultella group</taxon>
        <taxon>Raoultella</taxon>
    </lineage>
</organism>
<gene>
    <name evidence="1" type="ORF">NCTC9185_00390</name>
</gene>